<dbReference type="PANTHER" id="PTHR33048">
    <property type="entry name" value="PTH11-LIKE INTEGRAL MEMBRANE PROTEIN (AFU_ORTHOLOGUE AFUA_5G11245)"/>
    <property type="match status" value="1"/>
</dbReference>
<feature type="transmembrane region" description="Helical" evidence="6">
    <location>
        <begin position="205"/>
        <end position="226"/>
    </location>
</feature>
<feature type="transmembrane region" description="Helical" evidence="6">
    <location>
        <begin position="50"/>
        <end position="73"/>
    </location>
</feature>
<proteinExistence type="inferred from homology"/>
<keyword evidence="4 6" id="KW-0472">Membrane</keyword>
<evidence type="ECO:0000256" key="4">
    <source>
        <dbReference type="ARBA" id="ARBA00023136"/>
    </source>
</evidence>
<evidence type="ECO:0000313" key="9">
    <source>
        <dbReference type="Proteomes" id="UP001302321"/>
    </source>
</evidence>
<evidence type="ECO:0000256" key="6">
    <source>
        <dbReference type="SAM" id="Phobius"/>
    </source>
</evidence>
<evidence type="ECO:0000256" key="5">
    <source>
        <dbReference type="ARBA" id="ARBA00038359"/>
    </source>
</evidence>
<reference evidence="8" key="1">
    <citation type="journal article" date="2023" name="Mol. Phylogenet. Evol.">
        <title>Genome-scale phylogeny and comparative genomics of the fungal order Sordariales.</title>
        <authorList>
            <person name="Hensen N."/>
            <person name="Bonometti L."/>
            <person name="Westerberg I."/>
            <person name="Brannstrom I.O."/>
            <person name="Guillou S."/>
            <person name="Cros-Aarteil S."/>
            <person name="Calhoun S."/>
            <person name="Haridas S."/>
            <person name="Kuo A."/>
            <person name="Mondo S."/>
            <person name="Pangilinan J."/>
            <person name="Riley R."/>
            <person name="LaButti K."/>
            <person name="Andreopoulos B."/>
            <person name="Lipzen A."/>
            <person name="Chen C."/>
            <person name="Yan M."/>
            <person name="Daum C."/>
            <person name="Ng V."/>
            <person name="Clum A."/>
            <person name="Steindorff A."/>
            <person name="Ohm R.A."/>
            <person name="Martin F."/>
            <person name="Silar P."/>
            <person name="Natvig D.O."/>
            <person name="Lalanne C."/>
            <person name="Gautier V."/>
            <person name="Ament-Velasquez S.L."/>
            <person name="Kruys A."/>
            <person name="Hutchinson M.I."/>
            <person name="Powell A.J."/>
            <person name="Barry K."/>
            <person name="Miller A.N."/>
            <person name="Grigoriev I.V."/>
            <person name="Debuchy R."/>
            <person name="Gladieux P."/>
            <person name="Hiltunen Thoren M."/>
            <person name="Johannesson H."/>
        </authorList>
    </citation>
    <scope>NUCLEOTIDE SEQUENCE</scope>
    <source>
        <strain evidence="8">CBS 892.96</strain>
    </source>
</reference>
<feature type="transmembrane region" description="Helical" evidence="6">
    <location>
        <begin position="79"/>
        <end position="99"/>
    </location>
</feature>
<dbReference type="PANTHER" id="PTHR33048:SF47">
    <property type="entry name" value="INTEGRAL MEMBRANE PROTEIN-RELATED"/>
    <property type="match status" value="1"/>
</dbReference>
<reference evidence="8" key="2">
    <citation type="submission" date="2023-05" db="EMBL/GenBank/DDBJ databases">
        <authorList>
            <consortium name="Lawrence Berkeley National Laboratory"/>
            <person name="Steindorff A."/>
            <person name="Hensen N."/>
            <person name="Bonometti L."/>
            <person name="Westerberg I."/>
            <person name="Brannstrom I.O."/>
            <person name="Guillou S."/>
            <person name="Cros-Aarteil S."/>
            <person name="Calhoun S."/>
            <person name="Haridas S."/>
            <person name="Kuo A."/>
            <person name="Mondo S."/>
            <person name="Pangilinan J."/>
            <person name="Riley R."/>
            <person name="Labutti K."/>
            <person name="Andreopoulos B."/>
            <person name="Lipzen A."/>
            <person name="Chen C."/>
            <person name="Yanf M."/>
            <person name="Daum C."/>
            <person name="Ng V."/>
            <person name="Clum A."/>
            <person name="Ohm R."/>
            <person name="Martin F."/>
            <person name="Silar P."/>
            <person name="Natvig D."/>
            <person name="Lalanne C."/>
            <person name="Gautier V."/>
            <person name="Ament-Velasquez S.L."/>
            <person name="Kruys A."/>
            <person name="Hutchinson M.I."/>
            <person name="Powell A.J."/>
            <person name="Barry K."/>
            <person name="Miller A.N."/>
            <person name="Grigoriev I.V."/>
            <person name="Debuchy R."/>
            <person name="Gladieux P."/>
            <person name="Thoren M.H."/>
            <person name="Johannesson H."/>
        </authorList>
    </citation>
    <scope>NUCLEOTIDE SEQUENCE</scope>
    <source>
        <strain evidence="8">CBS 892.96</strain>
    </source>
</reference>
<dbReference type="Proteomes" id="UP001302321">
    <property type="component" value="Unassembled WGS sequence"/>
</dbReference>
<comment type="similarity">
    <text evidence="5">Belongs to the SAT4 family.</text>
</comment>
<comment type="caution">
    <text evidence="8">The sequence shown here is derived from an EMBL/GenBank/DDBJ whole genome shotgun (WGS) entry which is preliminary data.</text>
</comment>
<dbReference type="InterPro" id="IPR049326">
    <property type="entry name" value="Rhodopsin_dom_fungi"/>
</dbReference>
<dbReference type="Pfam" id="PF20684">
    <property type="entry name" value="Fung_rhodopsin"/>
    <property type="match status" value="1"/>
</dbReference>
<evidence type="ECO:0000256" key="3">
    <source>
        <dbReference type="ARBA" id="ARBA00022989"/>
    </source>
</evidence>
<dbReference type="EMBL" id="MU866546">
    <property type="protein sequence ID" value="KAK4171532.1"/>
    <property type="molecule type" value="Genomic_DNA"/>
</dbReference>
<sequence>MLVVLGMVMGTAINAQLRLHYVYIMEDVGNGLIPMPPTFMEDVPRALHGVFAQGLLGTIGIYAVKLSFLLFFYRLGNQITFYLIFWWCVALITLISFGVNMGLLEYKCMLSGLEVIFFECTSKADIRREWRNMIIYCTLDAFTDVLILCLPITILWNIRLTMYKRLLLCAVFGLTLFTVAVTIIRGTIHQGRIASDFTQSMNIGWVWFWLSIEFFTGSFSVFIIPLDLFTFF</sequence>
<feature type="domain" description="Rhodopsin" evidence="7">
    <location>
        <begin position="27"/>
        <end position="219"/>
    </location>
</feature>
<evidence type="ECO:0000256" key="2">
    <source>
        <dbReference type="ARBA" id="ARBA00022692"/>
    </source>
</evidence>
<accession>A0AAN7A3Z5</accession>
<feature type="transmembrane region" description="Helical" evidence="6">
    <location>
        <begin position="133"/>
        <end position="156"/>
    </location>
</feature>
<keyword evidence="3 6" id="KW-1133">Transmembrane helix</keyword>
<evidence type="ECO:0000256" key="1">
    <source>
        <dbReference type="ARBA" id="ARBA00004141"/>
    </source>
</evidence>
<organism evidence="8 9">
    <name type="scientific">Triangularia setosa</name>
    <dbReference type="NCBI Taxonomy" id="2587417"/>
    <lineage>
        <taxon>Eukaryota</taxon>
        <taxon>Fungi</taxon>
        <taxon>Dikarya</taxon>
        <taxon>Ascomycota</taxon>
        <taxon>Pezizomycotina</taxon>
        <taxon>Sordariomycetes</taxon>
        <taxon>Sordariomycetidae</taxon>
        <taxon>Sordariales</taxon>
        <taxon>Podosporaceae</taxon>
        <taxon>Triangularia</taxon>
    </lineage>
</organism>
<comment type="subcellular location">
    <subcellularLocation>
        <location evidence="1">Membrane</location>
        <topology evidence="1">Multi-pass membrane protein</topology>
    </subcellularLocation>
</comment>
<evidence type="ECO:0000259" key="7">
    <source>
        <dbReference type="Pfam" id="PF20684"/>
    </source>
</evidence>
<evidence type="ECO:0000313" key="8">
    <source>
        <dbReference type="EMBL" id="KAK4171532.1"/>
    </source>
</evidence>
<gene>
    <name evidence="8" type="ORF">QBC36DRAFT_199132</name>
</gene>
<dbReference type="GO" id="GO:0016020">
    <property type="term" value="C:membrane"/>
    <property type="evidence" value="ECO:0007669"/>
    <property type="project" value="UniProtKB-SubCell"/>
</dbReference>
<protein>
    <recommendedName>
        <fullName evidence="7">Rhodopsin domain-containing protein</fullName>
    </recommendedName>
</protein>
<feature type="transmembrane region" description="Helical" evidence="6">
    <location>
        <begin position="162"/>
        <end position="184"/>
    </location>
</feature>
<keyword evidence="9" id="KW-1185">Reference proteome</keyword>
<dbReference type="InterPro" id="IPR052337">
    <property type="entry name" value="SAT4-like"/>
</dbReference>
<name>A0AAN7A3Z5_9PEZI</name>
<keyword evidence="2 6" id="KW-0812">Transmembrane</keyword>
<dbReference type="AlphaFoldDB" id="A0AAN7A3Z5"/>